<evidence type="ECO:0000313" key="3">
    <source>
        <dbReference type="Proteomes" id="UP001157017"/>
    </source>
</evidence>
<dbReference type="EMBL" id="BSUZ01000001">
    <property type="protein sequence ID" value="GMA85716.1"/>
    <property type="molecule type" value="Genomic_DNA"/>
</dbReference>
<dbReference type="Proteomes" id="UP001157017">
    <property type="component" value="Unassembled WGS sequence"/>
</dbReference>
<comment type="caution">
    <text evidence="2">The sequence shown here is derived from an EMBL/GenBank/DDBJ whole genome shotgun (WGS) entry which is preliminary data.</text>
</comment>
<protein>
    <recommendedName>
        <fullName evidence="1">DUF2344 domain-containing protein</fullName>
    </recommendedName>
</protein>
<dbReference type="Pfam" id="PF10105">
    <property type="entry name" value="DUF2344"/>
    <property type="match status" value="1"/>
</dbReference>
<reference evidence="3" key="1">
    <citation type="journal article" date="2019" name="Int. J. Syst. Evol. Microbiol.">
        <title>The Global Catalogue of Microorganisms (GCM) 10K type strain sequencing project: providing services to taxonomists for standard genome sequencing and annotation.</title>
        <authorList>
            <consortium name="The Broad Institute Genomics Platform"/>
            <consortium name="The Broad Institute Genome Sequencing Center for Infectious Disease"/>
            <person name="Wu L."/>
            <person name="Ma J."/>
        </authorList>
    </citation>
    <scope>NUCLEOTIDE SEQUENCE [LARGE SCALE GENOMIC DNA]</scope>
    <source>
        <strain evidence="3">NBRC 108730</strain>
    </source>
</reference>
<organism evidence="2 3">
    <name type="scientific">Angustibacter aerolatus</name>
    <dbReference type="NCBI Taxonomy" id="1162965"/>
    <lineage>
        <taxon>Bacteria</taxon>
        <taxon>Bacillati</taxon>
        <taxon>Actinomycetota</taxon>
        <taxon>Actinomycetes</taxon>
        <taxon>Kineosporiales</taxon>
        <taxon>Kineosporiaceae</taxon>
    </lineage>
</organism>
<evidence type="ECO:0000259" key="1">
    <source>
        <dbReference type="Pfam" id="PF10105"/>
    </source>
</evidence>
<keyword evidence="3" id="KW-1185">Reference proteome</keyword>
<sequence>MRAALDAGLPDGLDVLRVVEAQPGALADRLEASEWLLTLPGVTRAQVEQPLAAFVEALSVPVERLTKQGPRTLDAREPVVSLVLDAGDDPAAVGPDDVAVLRLVVRHVTPTVRPTEVLVALTSLGLPEGDPPQAVRLRQGPLVDGLVTDPLA</sequence>
<gene>
    <name evidence="2" type="ORF">GCM10025868_09660</name>
</gene>
<feature type="domain" description="DUF2344" evidence="1">
    <location>
        <begin position="1"/>
        <end position="114"/>
    </location>
</feature>
<proteinExistence type="predicted"/>
<name>A0ABQ6JG13_9ACTN</name>
<dbReference type="InterPro" id="IPR018768">
    <property type="entry name" value="DUF2344"/>
</dbReference>
<evidence type="ECO:0000313" key="2">
    <source>
        <dbReference type="EMBL" id="GMA85716.1"/>
    </source>
</evidence>
<accession>A0ABQ6JG13</accession>